<keyword evidence="2" id="KW-0119">Carbohydrate metabolism</keyword>
<dbReference type="PANTHER" id="PTHR35923">
    <property type="entry name" value="MAJOR EXTRACELLULAR ENDOGLUCANASE"/>
    <property type="match status" value="1"/>
</dbReference>
<dbReference type="Gene3D" id="3.20.20.80">
    <property type="entry name" value="Glycosidases"/>
    <property type="match status" value="1"/>
</dbReference>
<feature type="signal peptide" evidence="4">
    <location>
        <begin position="1"/>
        <end position="18"/>
    </location>
</feature>
<comment type="caution">
    <text evidence="5">The sequence shown here is derived from an EMBL/GenBank/DDBJ whole genome shotgun (WGS) entry which is preliminary data.</text>
</comment>
<proteinExistence type="predicted"/>
<evidence type="ECO:0000313" key="6">
    <source>
        <dbReference type="Proteomes" id="UP001314263"/>
    </source>
</evidence>
<dbReference type="InterPro" id="IPR017853">
    <property type="entry name" value="GH"/>
</dbReference>
<dbReference type="PANTHER" id="PTHR35923:SF2">
    <property type="entry name" value="ENDOGLUCANASE"/>
    <property type="match status" value="1"/>
</dbReference>
<sequence>MMYHLAASLLLLISCVSAQEPFTCKVNVTQGQPWTVNTTQYNYIELGVQPAGQFSARLPWSIGIGADIQAIGPTDGWDISDASSEVIQGNVTEYWNVLASGQPVNLGTIVGSYQASTDIQEILVQGQACSAGSIQTVSPVGKTEAALQPVSVSGTQLLGVDGKPLILKGLNYFGFETAGGSMVNGLWGSSDSMVLDFATIVQRQALLGFNAVRLPFSFKNLFGGSLQSFTQSCNVDTQDSIVKATTDPSVNADISKAPLLPNPAPQTPGVCNSYLPNTSVLDRFLWVVRFYASNGIYVIVDNHSNLDSTVVENPTLWAQQWGMLAKMIAADPVASAYTLIDPLNEADSQGIRWEASGGRPGLGDLYISAMDTIYSVNPQAVVLLEGAGQTGEAICW</sequence>
<gene>
    <name evidence="5" type="ORF">CVIRNUC_003517</name>
</gene>
<keyword evidence="6" id="KW-1185">Reference proteome</keyword>
<dbReference type="Proteomes" id="UP001314263">
    <property type="component" value="Unassembled WGS sequence"/>
</dbReference>
<evidence type="ECO:0000313" key="5">
    <source>
        <dbReference type="EMBL" id="CAK0767987.1"/>
    </source>
</evidence>
<organism evidence="5 6">
    <name type="scientific">Coccomyxa viridis</name>
    <dbReference type="NCBI Taxonomy" id="1274662"/>
    <lineage>
        <taxon>Eukaryota</taxon>
        <taxon>Viridiplantae</taxon>
        <taxon>Chlorophyta</taxon>
        <taxon>core chlorophytes</taxon>
        <taxon>Trebouxiophyceae</taxon>
        <taxon>Trebouxiophyceae incertae sedis</taxon>
        <taxon>Coccomyxaceae</taxon>
        <taxon>Coccomyxa</taxon>
    </lineage>
</organism>
<protein>
    <recommendedName>
        <fullName evidence="7">Glycoside hydrolase family 5 domain-containing protein</fullName>
    </recommendedName>
</protein>
<dbReference type="AlphaFoldDB" id="A0AAV1I246"/>
<evidence type="ECO:0000256" key="3">
    <source>
        <dbReference type="ARBA" id="ARBA00023326"/>
    </source>
</evidence>
<reference evidence="5 6" key="1">
    <citation type="submission" date="2023-10" db="EMBL/GenBank/DDBJ databases">
        <authorList>
            <person name="Maclean D."/>
            <person name="Macfadyen A."/>
        </authorList>
    </citation>
    <scope>NUCLEOTIDE SEQUENCE [LARGE SCALE GENOMIC DNA]</scope>
</reference>
<evidence type="ECO:0000256" key="2">
    <source>
        <dbReference type="ARBA" id="ARBA00023277"/>
    </source>
</evidence>
<evidence type="ECO:0008006" key="7">
    <source>
        <dbReference type="Google" id="ProtNLM"/>
    </source>
</evidence>
<evidence type="ECO:0000256" key="4">
    <source>
        <dbReference type="SAM" id="SignalP"/>
    </source>
</evidence>
<dbReference type="SUPFAM" id="SSF51445">
    <property type="entry name" value="(Trans)glycosidases"/>
    <property type="match status" value="1"/>
</dbReference>
<keyword evidence="3" id="KW-0624">Polysaccharide degradation</keyword>
<dbReference type="GO" id="GO:0030245">
    <property type="term" value="P:cellulose catabolic process"/>
    <property type="evidence" value="ECO:0007669"/>
    <property type="project" value="UniProtKB-KW"/>
</dbReference>
<feature type="chain" id="PRO_5043382064" description="Glycoside hydrolase family 5 domain-containing protein" evidence="4">
    <location>
        <begin position="19"/>
        <end position="396"/>
    </location>
</feature>
<keyword evidence="4" id="KW-0732">Signal</keyword>
<accession>A0AAV1I246</accession>
<evidence type="ECO:0000256" key="1">
    <source>
        <dbReference type="ARBA" id="ARBA00023001"/>
    </source>
</evidence>
<keyword evidence="1" id="KW-0136">Cellulose degradation</keyword>
<name>A0AAV1I246_9CHLO</name>
<dbReference type="EMBL" id="CAUYUE010000004">
    <property type="protein sequence ID" value="CAK0767987.1"/>
    <property type="molecule type" value="Genomic_DNA"/>
</dbReference>